<proteinExistence type="inferred from homology"/>
<evidence type="ECO:0000313" key="4">
    <source>
        <dbReference type="EMBL" id="MBO1324799.1"/>
    </source>
</evidence>
<dbReference type="NCBIfam" id="NF009466">
    <property type="entry name" value="PRK12826.1-2"/>
    <property type="match status" value="1"/>
</dbReference>
<evidence type="ECO:0000259" key="3">
    <source>
        <dbReference type="SMART" id="SM00822"/>
    </source>
</evidence>
<dbReference type="InterPro" id="IPR050259">
    <property type="entry name" value="SDR"/>
</dbReference>
<dbReference type="GO" id="GO:0004316">
    <property type="term" value="F:3-oxoacyl-[acyl-carrier-protein] reductase (NADPH) activity"/>
    <property type="evidence" value="ECO:0007669"/>
    <property type="project" value="UniProtKB-EC"/>
</dbReference>
<dbReference type="PRINTS" id="PR00081">
    <property type="entry name" value="GDHRDH"/>
</dbReference>
<dbReference type="EC" id="1.1.1.100" evidence="4"/>
<feature type="domain" description="Ketoreductase" evidence="3">
    <location>
        <begin position="2"/>
        <end position="181"/>
    </location>
</feature>
<comment type="similarity">
    <text evidence="1">Belongs to the short-chain dehydrogenases/reductases (SDR) family.</text>
</comment>
<dbReference type="PANTHER" id="PTHR42879:SF2">
    <property type="entry name" value="3-OXOACYL-[ACYL-CARRIER-PROTEIN] REDUCTASE FABG"/>
    <property type="match status" value="1"/>
</dbReference>
<comment type="caution">
    <text evidence="4">The sequence shown here is derived from an EMBL/GenBank/DDBJ whole genome shotgun (WGS) entry which is preliminary data.</text>
</comment>
<dbReference type="FunFam" id="3.40.50.720:FF:000173">
    <property type="entry name" value="3-oxoacyl-[acyl-carrier protein] reductase"/>
    <property type="match status" value="1"/>
</dbReference>
<dbReference type="InterPro" id="IPR002347">
    <property type="entry name" value="SDR_fam"/>
</dbReference>
<gene>
    <name evidence="4" type="primary">fabG</name>
    <name evidence="4" type="ORF">J2D77_06490</name>
</gene>
<dbReference type="RefSeq" id="WP_207845446.1">
    <property type="nucleotide sequence ID" value="NZ_JAFVMH010000002.1"/>
</dbReference>
<dbReference type="PRINTS" id="PR00080">
    <property type="entry name" value="SDRFAMILY"/>
</dbReference>
<dbReference type="Proteomes" id="UP000664073">
    <property type="component" value="Unassembled WGS sequence"/>
</dbReference>
<keyword evidence="5" id="KW-1185">Reference proteome</keyword>
<reference evidence="4" key="1">
    <citation type="submission" date="2021-03" db="EMBL/GenBank/DDBJ databases">
        <title>The complete genome sequence of Acetobacter sp. TBRC 12339.</title>
        <authorList>
            <person name="Charoenyingcharoen P."/>
            <person name="Yukphan P."/>
        </authorList>
    </citation>
    <scope>NUCLEOTIDE SEQUENCE</scope>
    <source>
        <strain evidence="4">TBRC 12339</strain>
    </source>
</reference>
<sequence>MKRALVTGGTSPIGAAICRRLAASGLHVIIHAHASVETARALAAELGGQGHSATAWQCDLSDIAATQAALAPLIEGGVPQVVVHNAGTHDDVTMAGMNAAQWRDVIGVSLDGFFAVVQPLLLPMTRTRWGRIIALSSVTARMGNRGQVNYAAAKAGLEGAVRSLAREVASRGITVNAVAPGVIDSPATARVMDAAQIAALVPARRAGTPCEVAELVGFLASEQAGYITGQTIGINGGMV</sequence>
<keyword evidence="2 4" id="KW-0560">Oxidoreductase</keyword>
<dbReference type="InterPro" id="IPR057326">
    <property type="entry name" value="KR_dom"/>
</dbReference>
<dbReference type="EMBL" id="JAFVMH010000002">
    <property type="protein sequence ID" value="MBO1324799.1"/>
    <property type="molecule type" value="Genomic_DNA"/>
</dbReference>
<dbReference type="SUPFAM" id="SSF51735">
    <property type="entry name" value="NAD(P)-binding Rossmann-fold domains"/>
    <property type="match status" value="1"/>
</dbReference>
<dbReference type="AlphaFoldDB" id="A0A939HPC1"/>
<evidence type="ECO:0000256" key="2">
    <source>
        <dbReference type="ARBA" id="ARBA00023002"/>
    </source>
</evidence>
<dbReference type="PANTHER" id="PTHR42879">
    <property type="entry name" value="3-OXOACYL-(ACYL-CARRIER-PROTEIN) REDUCTASE"/>
    <property type="match status" value="1"/>
</dbReference>
<name>A0A939HPC1_9PROT</name>
<evidence type="ECO:0000313" key="5">
    <source>
        <dbReference type="Proteomes" id="UP000664073"/>
    </source>
</evidence>
<dbReference type="NCBIfam" id="NF004200">
    <property type="entry name" value="PRK05653.1-5"/>
    <property type="match status" value="1"/>
</dbReference>
<evidence type="ECO:0000256" key="1">
    <source>
        <dbReference type="ARBA" id="ARBA00006484"/>
    </source>
</evidence>
<dbReference type="SMART" id="SM00822">
    <property type="entry name" value="PKS_KR"/>
    <property type="match status" value="1"/>
</dbReference>
<accession>A0A939HPC1</accession>
<dbReference type="Pfam" id="PF13561">
    <property type="entry name" value="adh_short_C2"/>
    <property type="match status" value="1"/>
</dbReference>
<dbReference type="InterPro" id="IPR036291">
    <property type="entry name" value="NAD(P)-bd_dom_sf"/>
</dbReference>
<protein>
    <submittedName>
        <fullName evidence="4">3-oxoacyl-ACP reductase FabG</fullName>
        <ecNumber evidence="4">1.1.1.100</ecNumber>
    </submittedName>
</protein>
<organism evidence="4 5">
    <name type="scientific">Acetobacter garciniae</name>
    <dbReference type="NCBI Taxonomy" id="2817435"/>
    <lineage>
        <taxon>Bacteria</taxon>
        <taxon>Pseudomonadati</taxon>
        <taxon>Pseudomonadota</taxon>
        <taxon>Alphaproteobacteria</taxon>
        <taxon>Acetobacterales</taxon>
        <taxon>Acetobacteraceae</taxon>
        <taxon>Acetobacter</taxon>
    </lineage>
</organism>
<dbReference type="Gene3D" id="3.40.50.720">
    <property type="entry name" value="NAD(P)-binding Rossmann-like Domain"/>
    <property type="match status" value="1"/>
</dbReference>